<dbReference type="HOGENOM" id="CLU_975799_0_0_6"/>
<accession>D0KXU5</accession>
<keyword evidence="2" id="KW-1185">Reference proteome</keyword>
<dbReference type="EMBL" id="CP001801">
    <property type="protein sequence ID" value="ACX95268.1"/>
    <property type="molecule type" value="Genomic_DNA"/>
</dbReference>
<evidence type="ECO:0000313" key="2">
    <source>
        <dbReference type="Proteomes" id="UP000009102"/>
    </source>
</evidence>
<organism evidence="1 2">
    <name type="scientific">Halothiobacillus neapolitanus (strain ATCC 23641 / DSM 15147 / CIP 104769 / NCIMB 8539 / c2)</name>
    <name type="common">Thiobacillus neapolitanus</name>
    <dbReference type="NCBI Taxonomy" id="555778"/>
    <lineage>
        <taxon>Bacteria</taxon>
        <taxon>Pseudomonadati</taxon>
        <taxon>Pseudomonadota</taxon>
        <taxon>Gammaproteobacteria</taxon>
        <taxon>Chromatiales</taxon>
        <taxon>Halothiobacillaceae</taxon>
        <taxon>Halothiobacillus</taxon>
    </lineage>
</organism>
<dbReference type="eggNOG" id="COG3221">
    <property type="taxonomic scope" value="Bacteria"/>
</dbReference>
<reference evidence="1 2" key="1">
    <citation type="submission" date="2009-10" db="EMBL/GenBank/DDBJ databases">
        <title>Complete sequence of Halothiobacillus neapolitanus c2.</title>
        <authorList>
            <consortium name="US DOE Joint Genome Institute"/>
            <person name="Lucas S."/>
            <person name="Copeland A."/>
            <person name="Lapidus A."/>
            <person name="Glavina del Rio T."/>
            <person name="Tice H."/>
            <person name="Bruce D."/>
            <person name="Goodwin L."/>
            <person name="Pitluck S."/>
            <person name="Davenport K."/>
            <person name="Brettin T."/>
            <person name="Detter J.C."/>
            <person name="Han C."/>
            <person name="Tapia R."/>
            <person name="Larimer F."/>
            <person name="Land M."/>
            <person name="Hauser L."/>
            <person name="Kyrpides N."/>
            <person name="Mikhailova N."/>
            <person name="Kerfeld C."/>
            <person name="Cannon G."/>
            <person name="Heinhort S."/>
        </authorList>
    </citation>
    <scope>NUCLEOTIDE SEQUENCE [LARGE SCALE GENOMIC DNA]</scope>
    <source>
        <strain evidence="2">ATCC 23641 / c2</strain>
    </source>
</reference>
<dbReference type="STRING" id="555778.Hneap_0411"/>
<evidence type="ECO:0008006" key="3">
    <source>
        <dbReference type="Google" id="ProtNLM"/>
    </source>
</evidence>
<dbReference type="OrthoDB" id="5792173at2"/>
<name>D0KXU5_HALNC</name>
<sequence>MSVQGLTVPLRFRNGGFARKIGRYISGFVALWLCFVMSVSAEAAALKFAIPPFLPKAELEKSFGPLVQRLSEMTGTPIDLEVFPNYLAFWQETRTGSPFDIALDAAPTTDFRVARQHWHVIAKLSGTVTQSLVTGPNDAVLDPSELINKKIAVQPSPSVSALTLYQLFPNPVQQPQLVFVDSNRAAAEAVKAGEVAAAVIPTPIAAGYPSLNMVTTTAPLPFLAVSVSPNVSPELAKSLQSALIRLSETPEGEAMLQQSQLRAFTKATDSDYAGQEKLLEGTFGY</sequence>
<dbReference type="SUPFAM" id="SSF53850">
    <property type="entry name" value="Periplasmic binding protein-like II"/>
    <property type="match status" value="1"/>
</dbReference>
<dbReference type="KEGG" id="hna:Hneap_0411"/>
<evidence type="ECO:0000313" key="1">
    <source>
        <dbReference type="EMBL" id="ACX95268.1"/>
    </source>
</evidence>
<dbReference type="AlphaFoldDB" id="D0KXU5"/>
<proteinExistence type="predicted"/>
<dbReference type="Pfam" id="PF12974">
    <property type="entry name" value="Phosphonate-bd"/>
    <property type="match status" value="1"/>
</dbReference>
<dbReference type="Gene3D" id="3.40.190.10">
    <property type="entry name" value="Periplasmic binding protein-like II"/>
    <property type="match status" value="2"/>
</dbReference>
<gene>
    <name evidence="1" type="ordered locus">Hneap_0411</name>
</gene>
<dbReference type="Proteomes" id="UP000009102">
    <property type="component" value="Chromosome"/>
</dbReference>
<protein>
    <recommendedName>
        <fullName evidence="3">ABC-type phosphate/phosphonate transport system periplasmic component-like protein</fullName>
    </recommendedName>
</protein>